<evidence type="ECO:0008006" key="3">
    <source>
        <dbReference type="Google" id="ProtNLM"/>
    </source>
</evidence>
<protein>
    <recommendedName>
        <fullName evidence="3">DUF4926 domain-containing protein</fullName>
    </recommendedName>
</protein>
<reference evidence="2" key="1">
    <citation type="journal article" date="2019" name="Int. J. Syst. Evol. Microbiol.">
        <title>The Global Catalogue of Microorganisms (GCM) 10K type strain sequencing project: providing services to taxonomists for standard genome sequencing and annotation.</title>
        <authorList>
            <consortium name="The Broad Institute Genomics Platform"/>
            <consortium name="The Broad Institute Genome Sequencing Center for Infectious Disease"/>
            <person name="Wu L."/>
            <person name="Ma J."/>
        </authorList>
    </citation>
    <scope>NUCLEOTIDE SEQUENCE [LARGE SCALE GENOMIC DNA]</scope>
    <source>
        <strain evidence="2">JCM 17925</strain>
    </source>
</reference>
<gene>
    <name evidence="1" type="ORF">GCM10023187_11960</name>
</gene>
<comment type="caution">
    <text evidence="1">The sequence shown here is derived from an EMBL/GenBank/DDBJ whole genome shotgun (WGS) entry which is preliminary data.</text>
</comment>
<dbReference type="Proteomes" id="UP001500936">
    <property type="component" value="Unassembled WGS sequence"/>
</dbReference>
<dbReference type="Pfam" id="PF16277">
    <property type="entry name" value="DUF4926"/>
    <property type="match status" value="1"/>
</dbReference>
<name>A0ABP8K2K6_9BACT</name>
<proteinExistence type="predicted"/>
<keyword evidence="2" id="KW-1185">Reference proteome</keyword>
<evidence type="ECO:0000313" key="2">
    <source>
        <dbReference type="Proteomes" id="UP001500936"/>
    </source>
</evidence>
<dbReference type="EMBL" id="BAABHB010000002">
    <property type="protein sequence ID" value="GAA4399684.1"/>
    <property type="molecule type" value="Genomic_DNA"/>
</dbReference>
<sequence>MKFELYTRVVLARDFPEYHLKKGDSGIVVERVEITGQEVGYILEIFDAQGNTVEVIPVVESDLEAPRKNTVLTFRELNEVA</sequence>
<evidence type="ECO:0000313" key="1">
    <source>
        <dbReference type="EMBL" id="GAA4399684.1"/>
    </source>
</evidence>
<accession>A0ABP8K2K6</accession>
<organism evidence="1 2">
    <name type="scientific">Nibrella viscosa</name>
    <dbReference type="NCBI Taxonomy" id="1084524"/>
    <lineage>
        <taxon>Bacteria</taxon>
        <taxon>Pseudomonadati</taxon>
        <taxon>Bacteroidota</taxon>
        <taxon>Cytophagia</taxon>
        <taxon>Cytophagales</taxon>
        <taxon>Spirosomataceae</taxon>
        <taxon>Nibrella</taxon>
    </lineage>
</organism>
<dbReference type="InterPro" id="IPR032568">
    <property type="entry name" value="DUF4926"/>
</dbReference>
<dbReference type="RefSeq" id="WP_345264947.1">
    <property type="nucleotide sequence ID" value="NZ_BAABHB010000002.1"/>
</dbReference>